<dbReference type="PROSITE" id="PS50192">
    <property type="entry name" value="T_SNARE"/>
    <property type="match status" value="1"/>
</dbReference>
<dbReference type="CDD" id="cd15861">
    <property type="entry name" value="SNARE_SNAP25N_23N_29N_SEC9N"/>
    <property type="match status" value="1"/>
</dbReference>
<dbReference type="GO" id="GO:0031201">
    <property type="term" value="C:SNARE complex"/>
    <property type="evidence" value="ECO:0007669"/>
    <property type="project" value="InterPro"/>
</dbReference>
<dbReference type="Pfam" id="PF03908">
    <property type="entry name" value="Sec20"/>
    <property type="match status" value="1"/>
</dbReference>
<dbReference type="GO" id="GO:0012507">
    <property type="term" value="C:ER to Golgi transport vesicle membrane"/>
    <property type="evidence" value="ECO:0007669"/>
    <property type="project" value="TreeGrafter"/>
</dbReference>
<gene>
    <name evidence="10" type="ORF">KFE25_010888</name>
</gene>
<dbReference type="OMA" id="DNGNRMM"/>
<name>A0A8J5X722_DIALT</name>
<evidence type="ECO:0000256" key="5">
    <source>
        <dbReference type="ARBA" id="ARBA00022989"/>
    </source>
</evidence>
<dbReference type="EMBL" id="JAGTXO010000030">
    <property type="protein sequence ID" value="KAG8460833.1"/>
    <property type="molecule type" value="Genomic_DNA"/>
</dbReference>
<dbReference type="GO" id="GO:0000149">
    <property type="term" value="F:SNARE binding"/>
    <property type="evidence" value="ECO:0007669"/>
    <property type="project" value="TreeGrafter"/>
</dbReference>
<dbReference type="GO" id="GO:0005794">
    <property type="term" value="C:Golgi apparatus"/>
    <property type="evidence" value="ECO:0007669"/>
    <property type="project" value="TreeGrafter"/>
</dbReference>
<dbReference type="GO" id="GO:0015031">
    <property type="term" value="P:protein transport"/>
    <property type="evidence" value="ECO:0007669"/>
    <property type="project" value="UniProtKB-KW"/>
</dbReference>
<evidence type="ECO:0000256" key="2">
    <source>
        <dbReference type="ARBA" id="ARBA00022448"/>
    </source>
</evidence>
<dbReference type="SMART" id="SM00397">
    <property type="entry name" value="t_SNARE"/>
    <property type="match status" value="1"/>
</dbReference>
<dbReference type="GO" id="GO:0006906">
    <property type="term" value="P:vesicle fusion"/>
    <property type="evidence" value="ECO:0007669"/>
    <property type="project" value="TreeGrafter"/>
</dbReference>
<protein>
    <recommendedName>
        <fullName evidence="9">t-SNARE coiled-coil homology domain-containing protein</fullName>
    </recommendedName>
</protein>
<evidence type="ECO:0000256" key="1">
    <source>
        <dbReference type="ARBA" id="ARBA00004211"/>
    </source>
</evidence>
<keyword evidence="6" id="KW-0175">Coiled coil</keyword>
<dbReference type="InterPro" id="IPR044766">
    <property type="entry name" value="NPSN/SNAP25-like_N_SNARE"/>
</dbReference>
<evidence type="ECO:0000256" key="6">
    <source>
        <dbReference type="ARBA" id="ARBA00023054"/>
    </source>
</evidence>
<keyword evidence="3 8" id="KW-0812">Transmembrane</keyword>
<dbReference type="PANTHER" id="PTHR21230:SF79">
    <property type="entry name" value="T-SNARE COILED-COIL HOMOLOGY DOMAIN-CONTAINING PROTEIN"/>
    <property type="match status" value="1"/>
</dbReference>
<dbReference type="Proteomes" id="UP000751190">
    <property type="component" value="Unassembled WGS sequence"/>
</dbReference>
<comment type="caution">
    <text evidence="10">The sequence shown here is derived from an EMBL/GenBank/DDBJ whole genome shotgun (WGS) entry which is preliminary data.</text>
</comment>
<sequence length="238" mass="26959">MTEEISYYDDELTELCGELRQKIDGLPRLSGEARAERIAQLGVRMQRARQVLHSFKVEMRELSKEDAFLYDQKCKGHLANLQKLNTDLAWAKSEGERAELMDRPAGVESADTMSAQSLITRGAQIQDQSLASTSRSKRMIEDSRAIGVETATQLKSQTEQLRNIDEDIMKVESNLKRADMLIRAFLRRMATDKFIMVFMFLIVVGIITIIIYKAINPKGAAKQGFNVPDNLTPPVNYK</sequence>
<comment type="subcellular location">
    <subcellularLocation>
        <location evidence="1">Membrane</location>
        <topology evidence="1">Single-pass type IV membrane protein</topology>
    </subcellularLocation>
</comment>
<evidence type="ECO:0000256" key="4">
    <source>
        <dbReference type="ARBA" id="ARBA00022927"/>
    </source>
</evidence>
<dbReference type="AlphaFoldDB" id="A0A8J5X722"/>
<dbReference type="OrthoDB" id="19261at2759"/>
<keyword evidence="2" id="KW-0813">Transport</keyword>
<dbReference type="GO" id="GO:0005789">
    <property type="term" value="C:endoplasmic reticulum membrane"/>
    <property type="evidence" value="ECO:0007669"/>
    <property type="project" value="TreeGrafter"/>
</dbReference>
<keyword evidence="7 8" id="KW-0472">Membrane</keyword>
<reference evidence="10" key="1">
    <citation type="submission" date="2021-05" db="EMBL/GenBank/DDBJ databases">
        <title>The genome of the haptophyte Pavlova lutheri (Diacronema luteri, Pavlovales) - a model for lipid biosynthesis in eukaryotic algae.</title>
        <authorList>
            <person name="Hulatt C.J."/>
            <person name="Posewitz M.C."/>
        </authorList>
    </citation>
    <scope>NUCLEOTIDE SEQUENCE</scope>
    <source>
        <strain evidence="10">NIVA-4/92</strain>
    </source>
</reference>
<evidence type="ECO:0000256" key="8">
    <source>
        <dbReference type="SAM" id="Phobius"/>
    </source>
</evidence>
<dbReference type="Gene3D" id="1.20.58.400">
    <property type="entry name" value="t-snare proteins"/>
    <property type="match status" value="1"/>
</dbReference>
<dbReference type="Gene3D" id="1.20.5.110">
    <property type="match status" value="1"/>
</dbReference>
<dbReference type="InterPro" id="IPR000727">
    <property type="entry name" value="T_SNARE_dom"/>
</dbReference>
<feature type="transmembrane region" description="Helical" evidence="8">
    <location>
        <begin position="194"/>
        <end position="215"/>
    </location>
</feature>
<dbReference type="SUPFAM" id="SSF58038">
    <property type="entry name" value="SNARE fusion complex"/>
    <property type="match status" value="1"/>
</dbReference>
<keyword evidence="5 8" id="KW-1133">Transmembrane helix</keyword>
<dbReference type="PANTHER" id="PTHR21230">
    <property type="entry name" value="VESICLE TRANSPORT V-SNARE PROTEIN VTI1-RELATED"/>
    <property type="match status" value="1"/>
</dbReference>
<feature type="domain" description="T-SNARE coiled-coil homology" evidence="9">
    <location>
        <begin position="123"/>
        <end position="185"/>
    </location>
</feature>
<proteinExistence type="predicted"/>
<evidence type="ECO:0000256" key="7">
    <source>
        <dbReference type="ARBA" id="ARBA00023136"/>
    </source>
</evidence>
<dbReference type="GO" id="GO:0005484">
    <property type="term" value="F:SNAP receptor activity"/>
    <property type="evidence" value="ECO:0007669"/>
    <property type="project" value="InterPro"/>
</dbReference>
<evidence type="ECO:0000259" key="9">
    <source>
        <dbReference type="PROSITE" id="PS50192"/>
    </source>
</evidence>
<dbReference type="InterPro" id="IPR056173">
    <property type="entry name" value="Sec20_C"/>
</dbReference>
<dbReference type="InterPro" id="IPR038407">
    <property type="entry name" value="v-SNARE_N_sf"/>
</dbReference>
<keyword evidence="11" id="KW-1185">Reference proteome</keyword>
<accession>A0A8J5X722</accession>
<dbReference type="InterPro" id="IPR010989">
    <property type="entry name" value="SNARE"/>
</dbReference>
<dbReference type="GO" id="GO:0031902">
    <property type="term" value="C:late endosome membrane"/>
    <property type="evidence" value="ECO:0007669"/>
    <property type="project" value="TreeGrafter"/>
</dbReference>
<evidence type="ECO:0000256" key="3">
    <source>
        <dbReference type="ARBA" id="ARBA00022692"/>
    </source>
</evidence>
<evidence type="ECO:0000313" key="10">
    <source>
        <dbReference type="EMBL" id="KAG8460833.1"/>
    </source>
</evidence>
<keyword evidence="4" id="KW-0653">Protein transport</keyword>
<dbReference type="SUPFAM" id="SSF47661">
    <property type="entry name" value="t-snare proteins"/>
    <property type="match status" value="1"/>
</dbReference>
<organism evidence="10 11">
    <name type="scientific">Diacronema lutheri</name>
    <name type="common">Unicellular marine alga</name>
    <name type="synonym">Monochrysis lutheri</name>
    <dbReference type="NCBI Taxonomy" id="2081491"/>
    <lineage>
        <taxon>Eukaryota</taxon>
        <taxon>Haptista</taxon>
        <taxon>Haptophyta</taxon>
        <taxon>Pavlovophyceae</taxon>
        <taxon>Pavlovales</taxon>
        <taxon>Pavlovaceae</taxon>
        <taxon>Diacronema</taxon>
    </lineage>
</organism>
<evidence type="ECO:0000313" key="11">
    <source>
        <dbReference type="Proteomes" id="UP000751190"/>
    </source>
</evidence>